<reference evidence="1 2" key="1">
    <citation type="journal article" date="2014" name="Nature">
        <title>An environmental bacterial taxon with a large and distinct metabolic repertoire.</title>
        <authorList>
            <person name="Wilson M.C."/>
            <person name="Mori T."/>
            <person name="Ruckert C."/>
            <person name="Uria A.R."/>
            <person name="Helf M.J."/>
            <person name="Takada K."/>
            <person name="Gernert C."/>
            <person name="Steffens U.A."/>
            <person name="Heycke N."/>
            <person name="Schmitt S."/>
            <person name="Rinke C."/>
            <person name="Helfrich E.J."/>
            <person name="Brachmann A.O."/>
            <person name="Gurgui C."/>
            <person name="Wakimoto T."/>
            <person name="Kracht M."/>
            <person name="Crusemann M."/>
            <person name="Hentschel U."/>
            <person name="Abe I."/>
            <person name="Matsunaga S."/>
            <person name="Kalinowski J."/>
            <person name="Takeyama H."/>
            <person name="Piel J."/>
        </authorList>
    </citation>
    <scope>NUCLEOTIDE SEQUENCE [LARGE SCALE GENOMIC DNA]</scope>
    <source>
        <strain evidence="2">TSY2</strain>
    </source>
</reference>
<name>W4MC00_9BACT</name>
<sequence>MIANLTEYHKAQEEIRVLEKRLEQLQQTYPIGSKGFTKAGIRKMIARLHEELAVYEGSEEARQPDSNLNPQ</sequence>
<dbReference type="Proteomes" id="UP000019140">
    <property type="component" value="Unassembled WGS sequence"/>
</dbReference>
<dbReference type="AlphaFoldDB" id="W4MC00"/>
<comment type="caution">
    <text evidence="1">The sequence shown here is derived from an EMBL/GenBank/DDBJ whole genome shotgun (WGS) entry which is preliminary data.</text>
</comment>
<protein>
    <submittedName>
        <fullName evidence="1">Uncharacterized protein</fullName>
    </submittedName>
</protein>
<keyword evidence="2" id="KW-1185">Reference proteome</keyword>
<gene>
    <name evidence="1" type="ORF">ETSY2_08755</name>
</gene>
<evidence type="ECO:0000313" key="1">
    <source>
        <dbReference type="EMBL" id="ETX07864.1"/>
    </source>
</evidence>
<accession>W4MC00</accession>
<proteinExistence type="predicted"/>
<dbReference type="HOGENOM" id="CLU_2732510_0_0_7"/>
<organism evidence="1 2">
    <name type="scientific">Candidatus Entotheonella gemina</name>
    <dbReference type="NCBI Taxonomy" id="1429439"/>
    <lineage>
        <taxon>Bacteria</taxon>
        <taxon>Pseudomonadati</taxon>
        <taxon>Nitrospinota/Tectimicrobiota group</taxon>
        <taxon>Candidatus Tectimicrobiota</taxon>
        <taxon>Candidatus Entotheonellia</taxon>
        <taxon>Candidatus Entotheonellales</taxon>
        <taxon>Candidatus Entotheonellaceae</taxon>
        <taxon>Candidatus Entotheonella</taxon>
    </lineage>
</organism>
<evidence type="ECO:0000313" key="2">
    <source>
        <dbReference type="Proteomes" id="UP000019140"/>
    </source>
</evidence>
<dbReference type="EMBL" id="AZHX01000353">
    <property type="protein sequence ID" value="ETX07864.1"/>
    <property type="molecule type" value="Genomic_DNA"/>
</dbReference>